<dbReference type="EMBL" id="PYLS01000005">
    <property type="protein sequence ID" value="PST82661.1"/>
    <property type="molecule type" value="Genomic_DNA"/>
</dbReference>
<gene>
    <name evidence="1" type="ORF">C7T94_08345</name>
</gene>
<keyword evidence="2" id="KW-1185">Reference proteome</keyword>
<organism evidence="1 2">
    <name type="scientific">Pedobacter yulinensis</name>
    <dbReference type="NCBI Taxonomy" id="2126353"/>
    <lineage>
        <taxon>Bacteria</taxon>
        <taxon>Pseudomonadati</taxon>
        <taxon>Bacteroidota</taxon>
        <taxon>Sphingobacteriia</taxon>
        <taxon>Sphingobacteriales</taxon>
        <taxon>Sphingobacteriaceae</taxon>
        <taxon>Pedobacter</taxon>
    </lineage>
</organism>
<proteinExistence type="predicted"/>
<protein>
    <recommendedName>
        <fullName evidence="3">Grasp-with-spasm system SPASM domain peptide maturase</fullName>
    </recommendedName>
</protein>
<name>A0A2T3HJV4_9SPHI</name>
<comment type="caution">
    <text evidence="1">The sequence shown here is derived from an EMBL/GenBank/DDBJ whole genome shotgun (WGS) entry which is preliminary data.</text>
</comment>
<evidence type="ECO:0000313" key="1">
    <source>
        <dbReference type="EMBL" id="PST82661.1"/>
    </source>
</evidence>
<dbReference type="Proteomes" id="UP000240912">
    <property type="component" value="Unassembled WGS sequence"/>
</dbReference>
<evidence type="ECO:0008006" key="3">
    <source>
        <dbReference type="Google" id="ProtNLM"/>
    </source>
</evidence>
<reference evidence="1 2" key="1">
    <citation type="submission" date="2018-03" db="EMBL/GenBank/DDBJ databases">
        <authorList>
            <person name="Keele B.F."/>
        </authorList>
    </citation>
    <scope>NUCLEOTIDE SEQUENCE [LARGE SCALE GENOMIC DNA]</scope>
    <source>
        <strain evidence="1 2">YL28-9</strain>
    </source>
</reference>
<dbReference type="OrthoDB" id="1073749at2"/>
<dbReference type="RefSeq" id="WP_107214920.1">
    <property type="nucleotide sequence ID" value="NZ_KZ686269.1"/>
</dbReference>
<accession>A0A2T3HJV4</accession>
<sequence>MSKFYLRNQLCIPVDGYNRAMIYDLGRRDYHFISRAYYGLLNTDGFINFDQIADQSERSELIDFLLDLEIIFEVAAQHEEKRFPPVTRSIAYPNQLTHAVIHANISPAFIDVIGNSHLQNLSILAPQISDELLKLIASIKHLEIDGIYLYIENFEAENIERHLTELGRHFALFSVNFFGAATPDTQLRDNIYYNFFTESLQDYCQKTTVDKLFVNHDLFFEAYNKHAYYHGKVYIDQSGQIKNGLNNTQSFGNINSVTAVEFQQIVHSEPFMELGNINKNETLVCKDCEFRYMCTDPRVPVKGDAHWYHPTECQYNPYLSLWQHDDGYLDLQASGVTVSATGCTIDKALLDMKFNQIWSE</sequence>
<evidence type="ECO:0000313" key="2">
    <source>
        <dbReference type="Proteomes" id="UP000240912"/>
    </source>
</evidence>
<dbReference type="AlphaFoldDB" id="A0A2T3HJV4"/>